<feature type="domain" description="BON" evidence="2">
    <location>
        <begin position="60"/>
        <end position="128"/>
    </location>
</feature>
<evidence type="ECO:0000259" key="2">
    <source>
        <dbReference type="PROSITE" id="PS50914"/>
    </source>
</evidence>
<dbReference type="KEGG" id="nmu:Nmul_A1649"/>
<evidence type="ECO:0000313" key="4">
    <source>
        <dbReference type="EMBL" id="SEG00675.1"/>
    </source>
</evidence>
<evidence type="ECO:0000313" key="3">
    <source>
        <dbReference type="EMBL" id="ABB74947.1"/>
    </source>
</evidence>
<name>Q2Y8H4_NITMU</name>
<keyword evidence="1" id="KW-0812">Transmembrane</keyword>
<evidence type="ECO:0000256" key="1">
    <source>
        <dbReference type="SAM" id="Phobius"/>
    </source>
</evidence>
<dbReference type="EMBL" id="CP000103">
    <property type="protein sequence ID" value="ABB74947.1"/>
    <property type="molecule type" value="Genomic_DNA"/>
</dbReference>
<keyword evidence="1" id="KW-1133">Transmembrane helix</keyword>
<dbReference type="Gene3D" id="3.30.1340.30">
    <property type="match status" value="1"/>
</dbReference>
<reference evidence="5" key="2">
    <citation type="submission" date="2005-08" db="EMBL/GenBank/DDBJ databases">
        <title>Complete sequence of chromosome 1 of Nitrosospira multiformis ATCC 25196.</title>
        <authorList>
            <person name="Copeland A."/>
            <person name="Lucas S."/>
            <person name="Lapidus A."/>
            <person name="Barry K."/>
            <person name="Detter J.C."/>
            <person name="Glavina T."/>
            <person name="Hammon N."/>
            <person name="Israni S."/>
            <person name="Pitluck S."/>
            <person name="Chain P."/>
            <person name="Malfatti S."/>
            <person name="Shin M."/>
            <person name="Vergez L."/>
            <person name="Schmutz J."/>
            <person name="Larimer F."/>
            <person name="Land M."/>
            <person name="Hauser L."/>
            <person name="Kyrpides N."/>
            <person name="Lykidis A."/>
            <person name="Richardson P."/>
        </authorList>
    </citation>
    <scope>NUCLEOTIDE SEQUENCE [LARGE SCALE GENOMIC DNA]</scope>
    <source>
        <strain evidence="5">ATCC 25196 / NCIMB 11849 / C 71</strain>
    </source>
</reference>
<organism evidence="3 5">
    <name type="scientific">Nitrosospira multiformis (strain ATCC 25196 / NCIMB 11849 / C 71)</name>
    <dbReference type="NCBI Taxonomy" id="323848"/>
    <lineage>
        <taxon>Bacteria</taxon>
        <taxon>Pseudomonadati</taxon>
        <taxon>Pseudomonadota</taxon>
        <taxon>Betaproteobacteria</taxon>
        <taxon>Nitrosomonadales</taxon>
        <taxon>Nitrosomonadaceae</taxon>
        <taxon>Nitrosospira</taxon>
    </lineage>
</organism>
<dbReference type="PANTHER" id="PTHR34606:SF16">
    <property type="entry name" value="BON DOMAIN-CONTAINING PROTEIN"/>
    <property type="match status" value="1"/>
</dbReference>
<reference evidence="3" key="1">
    <citation type="submission" date="2005-08" db="EMBL/GenBank/DDBJ databases">
        <title>Complete sequence of Chromosome 1 of Nitrosospira multiformis ATCC 25196.</title>
        <authorList>
            <consortium name="US DOE Joint Genome Institute"/>
            <person name="Copeland A."/>
            <person name="Lucas S."/>
            <person name="Lapidus A."/>
            <person name="Barry K."/>
            <person name="Detter J.C."/>
            <person name="Glavina T."/>
            <person name="Hammon N."/>
            <person name="Israni S."/>
            <person name="Pitluck S."/>
            <person name="Chain P."/>
            <person name="Malfatti S."/>
            <person name="Shin M."/>
            <person name="Vergez L."/>
            <person name="Schmutz J."/>
            <person name="Larimer F."/>
            <person name="Land M."/>
            <person name="Hauser L."/>
            <person name="Kyrpides N."/>
            <person name="Lykidis A."/>
            <person name="Richardson P."/>
        </authorList>
    </citation>
    <scope>NUCLEOTIDE SEQUENCE</scope>
    <source>
        <strain evidence="3">ATCC 25196</strain>
    </source>
</reference>
<sequence>MLAYIIRVHPLALLNMLNGLMLLFFVILMTVSPCCSMATAEMGTRKPGEGMNATERDGNIDGAITARVKEAIYNEPSLKGEEVAIETCQGKVRLTGAVSSILIMEKAIEVARRVEGVKEVKDEMQFRWQY</sequence>
<accession>Q2Y8H4</accession>
<dbReference type="AlphaFoldDB" id="Q2Y8H4"/>
<dbReference type="PROSITE" id="PS50914">
    <property type="entry name" value="BON"/>
    <property type="match status" value="1"/>
</dbReference>
<protein>
    <submittedName>
        <fullName evidence="4">BON domain-containing protein</fullName>
    </submittedName>
</protein>
<keyword evidence="5" id="KW-1185">Reference proteome</keyword>
<reference evidence="3 5" key="3">
    <citation type="journal article" date="2008" name="Appl. Environ. Microbiol.">
        <title>Complete genome sequence of Nitrosospira multiformis, an ammonia-oxidizing bacterium from the soil environment.</title>
        <authorList>
            <person name="Norton J.M."/>
            <person name="Klotz M.G."/>
            <person name="Stein L.Y."/>
            <person name="Arp D.J."/>
            <person name="Bottomley P.J."/>
            <person name="Chain P.S."/>
            <person name="Hauser L.J."/>
            <person name="Land M.L."/>
            <person name="Larimer F.W."/>
            <person name="Shin M.W."/>
            <person name="Starkenburg S.R."/>
        </authorList>
    </citation>
    <scope>NUCLEOTIDE SEQUENCE [LARGE SCALE GENOMIC DNA]</scope>
    <source>
        <strain evidence="3">ATCC 25196</strain>
        <strain evidence="5">ATCC 25196 / NCIMB 11849 / C 71</strain>
    </source>
</reference>
<dbReference type="Proteomes" id="UP000236751">
    <property type="component" value="Unassembled WGS sequence"/>
</dbReference>
<evidence type="ECO:0000313" key="6">
    <source>
        <dbReference type="Proteomes" id="UP000236751"/>
    </source>
</evidence>
<dbReference type="Pfam" id="PF04972">
    <property type="entry name" value="BON"/>
    <property type="match status" value="1"/>
</dbReference>
<dbReference type="eggNOG" id="COG2823">
    <property type="taxonomic scope" value="Bacteria"/>
</dbReference>
<dbReference type="EMBL" id="FNVK01000021">
    <property type="protein sequence ID" value="SEG00675.1"/>
    <property type="molecule type" value="Genomic_DNA"/>
</dbReference>
<dbReference type="Proteomes" id="UP000002718">
    <property type="component" value="Chromosome"/>
</dbReference>
<proteinExistence type="predicted"/>
<evidence type="ECO:0000313" key="5">
    <source>
        <dbReference type="Proteomes" id="UP000002718"/>
    </source>
</evidence>
<gene>
    <name evidence="3" type="ordered locus">Nmul_A1649</name>
    <name evidence="4" type="ORF">SAMN05216403_12141</name>
</gene>
<keyword evidence="1" id="KW-0472">Membrane</keyword>
<feature type="transmembrane region" description="Helical" evidence="1">
    <location>
        <begin position="12"/>
        <end position="31"/>
    </location>
</feature>
<dbReference type="HOGENOM" id="CLU_1935809_0_0_4"/>
<dbReference type="PANTHER" id="PTHR34606">
    <property type="entry name" value="BON DOMAIN-CONTAINING PROTEIN"/>
    <property type="match status" value="1"/>
</dbReference>
<reference evidence="4 6" key="4">
    <citation type="submission" date="2016-10" db="EMBL/GenBank/DDBJ databases">
        <authorList>
            <person name="de Groot N.N."/>
        </authorList>
    </citation>
    <scope>NUCLEOTIDE SEQUENCE [LARGE SCALE GENOMIC DNA]</scope>
    <source>
        <strain evidence="4 6">Nl13</strain>
    </source>
</reference>
<dbReference type="STRING" id="323848.Nmul_A1649"/>
<dbReference type="InterPro" id="IPR007055">
    <property type="entry name" value="BON_dom"/>
</dbReference>
<dbReference type="InterPro" id="IPR051686">
    <property type="entry name" value="Lipoprotein_DolP"/>
</dbReference>